<feature type="compositionally biased region" description="Low complexity" evidence="1">
    <location>
        <begin position="65"/>
        <end position="75"/>
    </location>
</feature>
<accession>A0A2S9YGZ7</accession>
<evidence type="ECO:0000313" key="3">
    <source>
        <dbReference type="Proteomes" id="UP000237968"/>
    </source>
</evidence>
<feature type="region of interest" description="Disordered" evidence="1">
    <location>
        <begin position="1"/>
        <end position="171"/>
    </location>
</feature>
<evidence type="ECO:0000313" key="2">
    <source>
        <dbReference type="EMBL" id="PRQ04369.1"/>
    </source>
</evidence>
<name>A0A2S9YGZ7_9BACT</name>
<protein>
    <submittedName>
        <fullName evidence="2">Uncharacterized protein</fullName>
    </submittedName>
</protein>
<feature type="compositionally biased region" description="Basic and acidic residues" evidence="1">
    <location>
        <begin position="33"/>
        <end position="43"/>
    </location>
</feature>
<feature type="region of interest" description="Disordered" evidence="1">
    <location>
        <begin position="193"/>
        <end position="280"/>
    </location>
</feature>
<dbReference type="AlphaFoldDB" id="A0A2S9YGZ7"/>
<dbReference type="EMBL" id="PVNK01000042">
    <property type="protein sequence ID" value="PRQ04369.1"/>
    <property type="molecule type" value="Genomic_DNA"/>
</dbReference>
<proteinExistence type="predicted"/>
<feature type="compositionally biased region" description="Low complexity" evidence="1">
    <location>
        <begin position="266"/>
        <end position="278"/>
    </location>
</feature>
<sequence length="312" mass="33229">MTARTGRGGDSTRSEFAPGEPPREASPPDDGTDGARGRLDPLRIRARRGSARGEPPGRRRGRGAGATRPAPSLRPARLRATRVSRMTARTGRGGDSTRSEFAPGEAPREASPPDDGTDGARGRLDPLRVRARRGSARREPPGRRRGRGAGATRAARNSRPRQSCWRSSSSKFEAETNFLAVDLLKIRARGEFWGGRAPRNSSPGQRAGRSTAAKSPGSGPTASVEVLENRPGSTRALARTPKTSRSGHRAGRCGRDLMGSVDPGARSTRTRPSCAPRRSSARRRLLLIPLTAAAKTPRSSQTQPGLQCITGC</sequence>
<gene>
    <name evidence="2" type="ORF">ENSA5_08180</name>
</gene>
<comment type="caution">
    <text evidence="2">The sequence shown here is derived from an EMBL/GenBank/DDBJ whole genome shotgun (WGS) entry which is preliminary data.</text>
</comment>
<keyword evidence="3" id="KW-1185">Reference proteome</keyword>
<feature type="compositionally biased region" description="Polar residues" evidence="1">
    <location>
        <begin position="160"/>
        <end position="171"/>
    </location>
</feature>
<dbReference type="Proteomes" id="UP000237968">
    <property type="component" value="Unassembled WGS sequence"/>
</dbReference>
<organism evidence="2 3">
    <name type="scientific">Enhygromyxa salina</name>
    <dbReference type="NCBI Taxonomy" id="215803"/>
    <lineage>
        <taxon>Bacteria</taxon>
        <taxon>Pseudomonadati</taxon>
        <taxon>Myxococcota</taxon>
        <taxon>Polyangia</taxon>
        <taxon>Nannocystales</taxon>
        <taxon>Nannocystaceae</taxon>
        <taxon>Enhygromyxa</taxon>
    </lineage>
</organism>
<reference evidence="2 3" key="1">
    <citation type="submission" date="2018-03" db="EMBL/GenBank/DDBJ databases">
        <title>Draft Genome Sequences of the Obligatory Marine Myxobacteria Enhygromyxa salina SWB005.</title>
        <authorList>
            <person name="Poehlein A."/>
            <person name="Moghaddam J.A."/>
            <person name="Harms H."/>
            <person name="Alanjari M."/>
            <person name="Koenig G.M."/>
            <person name="Daniel R."/>
            <person name="Schaeberle T.F."/>
        </authorList>
    </citation>
    <scope>NUCLEOTIDE SEQUENCE [LARGE SCALE GENOMIC DNA]</scope>
    <source>
        <strain evidence="2 3">SWB005</strain>
    </source>
</reference>
<evidence type="ECO:0000256" key="1">
    <source>
        <dbReference type="SAM" id="MobiDB-lite"/>
    </source>
</evidence>
<feature type="compositionally biased region" description="Basic and acidic residues" evidence="1">
    <location>
        <begin position="118"/>
        <end position="128"/>
    </location>
</feature>